<accession>A0A8H3IG78</accession>
<feature type="compositionally biased region" description="Polar residues" evidence="1">
    <location>
        <begin position="19"/>
        <end position="36"/>
    </location>
</feature>
<evidence type="ECO:0000256" key="1">
    <source>
        <dbReference type="SAM" id="MobiDB-lite"/>
    </source>
</evidence>
<sequence length="456" mass="50860">MDKAKSQADGPSRRRSMLPQKTSIKPFSKPMTSFPEQDSHKAGGKFAVPGETQASAVSQAAQNKAAAMLPPSKSLPYSGMRPPASLGQMNLERESANIGRLPRQPSTCRDSIRDNHPDGAFPSRNLRDLCQPHPQVRTSSGVSPPQSNAKESYPGRSLSQQVRPPATSDLLPLKILPQRHSSMKHPRPAFSAMHQHFSPKKNIQTDSSILSSQPASKNEIPSADVLHLQMELAQLHLLHRSALSVQGQWEKSAKRSFEHQFSALFERHTELKEVAQQQQTLINQLSLVQWCQGRSSAQIAEKVQLLSHNVSDICNILDLEGKYTHIIKVFESWFAQALRVRGQRESNGQKSVRDLEFIEGIGDGWKAEAMVLERELTYSAHDLESFGEVPNTSSLCRILSMYRKLMVGLLEELDLIQWIENEITTEETSWIETTIHKLASDVSEDIGSMGPNRKAV</sequence>
<dbReference type="Proteomes" id="UP000664203">
    <property type="component" value="Unassembled WGS sequence"/>
</dbReference>
<feature type="compositionally biased region" description="Polar residues" evidence="1">
    <location>
        <begin position="136"/>
        <end position="150"/>
    </location>
</feature>
<organism evidence="2 3">
    <name type="scientific">Alectoria fallacina</name>
    <dbReference type="NCBI Taxonomy" id="1903189"/>
    <lineage>
        <taxon>Eukaryota</taxon>
        <taxon>Fungi</taxon>
        <taxon>Dikarya</taxon>
        <taxon>Ascomycota</taxon>
        <taxon>Pezizomycotina</taxon>
        <taxon>Lecanoromycetes</taxon>
        <taxon>OSLEUM clade</taxon>
        <taxon>Lecanoromycetidae</taxon>
        <taxon>Lecanorales</taxon>
        <taxon>Lecanorineae</taxon>
        <taxon>Parmeliaceae</taxon>
        <taxon>Alectoria</taxon>
    </lineage>
</organism>
<keyword evidence="3" id="KW-1185">Reference proteome</keyword>
<dbReference type="AlphaFoldDB" id="A0A8H3IG78"/>
<dbReference type="OrthoDB" id="5429993at2759"/>
<proteinExistence type="predicted"/>
<protein>
    <submittedName>
        <fullName evidence="2">Uncharacterized protein</fullName>
    </submittedName>
</protein>
<dbReference type="EMBL" id="CAJPDR010000127">
    <property type="protein sequence ID" value="CAF9919630.1"/>
    <property type="molecule type" value="Genomic_DNA"/>
</dbReference>
<evidence type="ECO:0000313" key="2">
    <source>
        <dbReference type="EMBL" id="CAF9919630.1"/>
    </source>
</evidence>
<feature type="compositionally biased region" description="Low complexity" evidence="1">
    <location>
        <begin position="53"/>
        <end position="67"/>
    </location>
</feature>
<gene>
    <name evidence="2" type="ORF">ALECFALPRED_001242</name>
</gene>
<reference evidence="2" key="1">
    <citation type="submission" date="2021-03" db="EMBL/GenBank/DDBJ databases">
        <authorList>
            <person name="Tagirdzhanova G."/>
        </authorList>
    </citation>
    <scope>NUCLEOTIDE SEQUENCE</scope>
</reference>
<comment type="caution">
    <text evidence="2">The sequence shown here is derived from an EMBL/GenBank/DDBJ whole genome shotgun (WGS) entry which is preliminary data.</text>
</comment>
<evidence type="ECO:0000313" key="3">
    <source>
        <dbReference type="Proteomes" id="UP000664203"/>
    </source>
</evidence>
<feature type="region of interest" description="Disordered" evidence="1">
    <location>
        <begin position="1"/>
        <end position="168"/>
    </location>
</feature>
<name>A0A8H3IG78_9LECA</name>